<dbReference type="AlphaFoldDB" id="A0AAV2TPP2"/>
<proteinExistence type="predicted"/>
<sequence length="164" mass="18464">MPPAEPKRQCCSLEVNTVARKTSCKSTPRRRPRPAVARLHNLIDYIDRKFDPDIAEKIFDVMISAALIAISDLRRNQRSTNQPITTLASSEWDICCLCGGQVYNGDRHPFVCCANGHPAHTECVEISMICDEYLNIPYGDDFRPNFQLIRRLLASKSTAHGFLG</sequence>
<protein>
    <submittedName>
        <fullName evidence="1">Uncharacterized protein</fullName>
    </submittedName>
</protein>
<evidence type="ECO:0000313" key="2">
    <source>
        <dbReference type="Proteomes" id="UP001497525"/>
    </source>
</evidence>
<accession>A0AAV2TPP2</accession>
<gene>
    <name evidence="1" type="ORF">CDAUBV1_LOCUS12413</name>
</gene>
<name>A0AAV2TPP2_CALDB</name>
<evidence type="ECO:0000313" key="1">
    <source>
        <dbReference type="EMBL" id="CAL5137936.1"/>
    </source>
</evidence>
<organism evidence="1 2">
    <name type="scientific">Calicophoron daubneyi</name>
    <name type="common">Rumen fluke</name>
    <name type="synonym">Paramphistomum daubneyi</name>
    <dbReference type="NCBI Taxonomy" id="300641"/>
    <lineage>
        <taxon>Eukaryota</taxon>
        <taxon>Metazoa</taxon>
        <taxon>Spiralia</taxon>
        <taxon>Lophotrochozoa</taxon>
        <taxon>Platyhelminthes</taxon>
        <taxon>Trematoda</taxon>
        <taxon>Digenea</taxon>
        <taxon>Plagiorchiida</taxon>
        <taxon>Pronocephalata</taxon>
        <taxon>Paramphistomoidea</taxon>
        <taxon>Paramphistomidae</taxon>
        <taxon>Calicophoron</taxon>
    </lineage>
</organism>
<reference evidence="1" key="1">
    <citation type="submission" date="2024-06" db="EMBL/GenBank/DDBJ databases">
        <authorList>
            <person name="Liu X."/>
            <person name="Lenzi L."/>
            <person name="Haldenby T S."/>
            <person name="Uol C."/>
        </authorList>
    </citation>
    <scope>NUCLEOTIDE SEQUENCE</scope>
</reference>
<dbReference type="Proteomes" id="UP001497525">
    <property type="component" value="Unassembled WGS sequence"/>
</dbReference>
<comment type="caution">
    <text evidence="1">The sequence shown here is derived from an EMBL/GenBank/DDBJ whole genome shotgun (WGS) entry which is preliminary data.</text>
</comment>
<dbReference type="EMBL" id="CAXLJL010000456">
    <property type="protein sequence ID" value="CAL5137936.1"/>
    <property type="molecule type" value="Genomic_DNA"/>
</dbReference>